<proteinExistence type="predicted"/>
<evidence type="ECO:0000313" key="2">
    <source>
        <dbReference type="EMBL" id="LAA89245.1"/>
    </source>
</evidence>
<evidence type="ECO:0000256" key="1">
    <source>
        <dbReference type="SAM" id="MobiDB-lite"/>
    </source>
</evidence>
<reference evidence="2" key="1">
    <citation type="submission" date="2017-07" db="EMBL/GenBank/DDBJ databases">
        <authorList>
            <person name="Mikheyev A."/>
            <person name="Grau M."/>
        </authorList>
    </citation>
    <scope>NUCLEOTIDE SEQUENCE</scope>
    <source>
        <tissue evidence="2">Venom_gland</tissue>
    </source>
</reference>
<accession>A0A2D4IYE0</accession>
<protein>
    <submittedName>
        <fullName evidence="2">Uncharacterized protein</fullName>
    </submittedName>
</protein>
<organism evidence="2">
    <name type="scientific">Micrurus lemniscatus lemniscatus</name>
    <dbReference type="NCBI Taxonomy" id="129467"/>
    <lineage>
        <taxon>Eukaryota</taxon>
        <taxon>Metazoa</taxon>
        <taxon>Chordata</taxon>
        <taxon>Craniata</taxon>
        <taxon>Vertebrata</taxon>
        <taxon>Euteleostomi</taxon>
        <taxon>Lepidosauria</taxon>
        <taxon>Squamata</taxon>
        <taxon>Bifurcata</taxon>
        <taxon>Unidentata</taxon>
        <taxon>Episquamata</taxon>
        <taxon>Toxicofera</taxon>
        <taxon>Serpentes</taxon>
        <taxon>Colubroidea</taxon>
        <taxon>Elapidae</taxon>
        <taxon>Elapinae</taxon>
        <taxon>Micrurus</taxon>
    </lineage>
</organism>
<reference evidence="2" key="2">
    <citation type="submission" date="2017-11" db="EMBL/GenBank/DDBJ databases">
        <title>Coralsnake Venomics: Analyses of Venom Gland Transcriptomes and Proteomes of Six Brazilian Taxa.</title>
        <authorList>
            <person name="Aird S.D."/>
            <person name="Jorge da Silva N."/>
            <person name="Qiu L."/>
            <person name="Villar-Briones A."/>
            <person name="Aparecida-Saddi V."/>
            <person name="Campos-Telles M.P."/>
            <person name="Grau M."/>
            <person name="Mikheyev A.S."/>
        </authorList>
    </citation>
    <scope>NUCLEOTIDE SEQUENCE</scope>
    <source>
        <tissue evidence="2">Venom_gland</tissue>
    </source>
</reference>
<feature type="region of interest" description="Disordered" evidence="1">
    <location>
        <begin position="18"/>
        <end position="38"/>
    </location>
</feature>
<name>A0A2D4IYE0_MICLE</name>
<dbReference type="EMBL" id="IACK01138444">
    <property type="protein sequence ID" value="LAA89245.1"/>
    <property type="molecule type" value="Transcribed_RNA"/>
</dbReference>
<dbReference type="AlphaFoldDB" id="A0A2D4IYE0"/>
<sequence length="106" mass="11900">MPKLQVKSKVWLRNMIQDSQSSIHKSREGAPQSKQMFTTNRPFPSVWLNHSSPGVSCEGGGLPCKQPRRPPLCLTAFCSPCLQIRQGRQLFLIRVILDPIIFSGPL</sequence>